<sequence>MSDSAGERARLRRYPELPVWVVEDHQEVLPFIYRAIGSKHLPASNISFVHFDSHPDLLIPVNMPADTVFDKETLFGELSIENWIIPAVYAGHFSHVIWLHPTWAQQIREGRHHFLVGKDTSTTTISLGSKTLQETDIHTGMRSDMYMCLCMDMNKVKHPLLKNTDLGWGCSLCLS</sequence>
<dbReference type="AlphaFoldDB" id="A0A9L0J1V7"/>
<dbReference type="InterPro" id="IPR024131">
    <property type="entry name" value="UPF0489"/>
</dbReference>
<evidence type="ECO:0000256" key="1">
    <source>
        <dbReference type="ARBA" id="ARBA00007099"/>
    </source>
</evidence>
<evidence type="ECO:0000313" key="2">
    <source>
        <dbReference type="Ensembl" id="ENSEASP00005047246.1"/>
    </source>
</evidence>
<dbReference type="Pfam" id="PF12640">
    <property type="entry name" value="UPF0489"/>
    <property type="match status" value="1"/>
</dbReference>
<reference evidence="2" key="2">
    <citation type="submission" date="2025-08" db="UniProtKB">
        <authorList>
            <consortium name="Ensembl"/>
        </authorList>
    </citation>
    <scope>IDENTIFICATION</scope>
</reference>
<dbReference type="Proteomes" id="UP000694387">
    <property type="component" value="Chromosome 10"/>
</dbReference>
<dbReference type="Ensembl" id="ENSEAST00005043095.1">
    <property type="protein sequence ID" value="ENSEASP00005047246.1"/>
    <property type="gene ID" value="ENSEASG00005007146.2"/>
</dbReference>
<dbReference type="PANTHER" id="PTHR13225:SF3">
    <property type="entry name" value="UPF0489 PROTEIN C5ORF22"/>
    <property type="match status" value="1"/>
</dbReference>
<gene>
    <name evidence="2" type="primary">C5orf22</name>
</gene>
<proteinExistence type="inferred from homology"/>
<evidence type="ECO:0000313" key="3">
    <source>
        <dbReference type="Proteomes" id="UP000694387"/>
    </source>
</evidence>
<reference evidence="2 3" key="1">
    <citation type="journal article" date="2020" name="Nat. Commun.">
        <title>Donkey genomes provide new insights into domestication and selection for coat color.</title>
        <authorList>
            <person name="Wang"/>
            <person name="C."/>
            <person name="Li"/>
            <person name="H."/>
            <person name="Guo"/>
            <person name="Y."/>
            <person name="Huang"/>
            <person name="J."/>
            <person name="Sun"/>
            <person name="Y."/>
            <person name="Min"/>
            <person name="J."/>
            <person name="Wang"/>
            <person name="J."/>
            <person name="Fang"/>
            <person name="X."/>
            <person name="Zhao"/>
            <person name="Z."/>
            <person name="Wang"/>
            <person name="S."/>
            <person name="Zhang"/>
            <person name="Y."/>
            <person name="Liu"/>
            <person name="Q."/>
            <person name="Jiang"/>
            <person name="Q."/>
            <person name="Wang"/>
            <person name="X."/>
            <person name="Guo"/>
            <person name="Y."/>
            <person name="Yang"/>
            <person name="C."/>
            <person name="Wang"/>
            <person name="Y."/>
            <person name="Tian"/>
            <person name="F."/>
            <person name="Zhuang"/>
            <person name="G."/>
            <person name="Fan"/>
            <person name="Y."/>
            <person name="Gao"/>
            <person name="Q."/>
            <person name="Li"/>
            <person name="Y."/>
            <person name="Ju"/>
            <person name="Z."/>
            <person name="Li"/>
            <person name="J."/>
            <person name="Li"/>
            <person name="R."/>
            <person name="Hou"/>
            <person name="M."/>
            <person name="Yang"/>
            <person name="G."/>
            <person name="Liu"/>
            <person name="G."/>
            <person name="Liu"/>
            <person name="W."/>
            <person name="Guo"/>
            <person name="J."/>
            <person name="Pan"/>
            <person name="S."/>
            <person name="Fan"/>
            <person name="G."/>
            <person name="Zhang"/>
            <person name="W."/>
            <person name="Zhang"/>
            <person name="R."/>
            <person name="Yu"/>
            <person name="J."/>
            <person name="Zhang"/>
            <person name="X."/>
            <person name="Yin"/>
            <person name="Q."/>
            <person name="Ji"/>
            <person name="C."/>
            <person name="Jin"/>
            <person name="Y."/>
            <person name="Yue"/>
            <person name="G."/>
            <person name="Liu"/>
            <person name="M."/>
            <person name="Xu"/>
            <person name="J."/>
            <person name="Liu"/>
            <person name="S."/>
            <person name="Jordana"/>
            <person name="J."/>
            <person name="Noce"/>
            <person name="A."/>
            <person name="Amills"/>
            <person name="M."/>
            <person name="Wu"/>
            <person name="D.D."/>
            <person name="Li"/>
            <person name="S."/>
            <person name="Zhou"/>
            <person name="X. and Zhong"/>
            <person name="J."/>
        </authorList>
    </citation>
    <scope>NUCLEOTIDE SEQUENCE [LARGE SCALE GENOMIC DNA]</scope>
</reference>
<comment type="similarity">
    <text evidence="1">Belongs to the UPF0489 family.</text>
</comment>
<protein>
    <submittedName>
        <fullName evidence="2">Chromosome 5 open reading frame 22</fullName>
    </submittedName>
</protein>
<organism evidence="2 3">
    <name type="scientific">Equus asinus</name>
    <name type="common">Donkey</name>
    <name type="synonym">Equus africanus asinus</name>
    <dbReference type="NCBI Taxonomy" id="9793"/>
    <lineage>
        <taxon>Eukaryota</taxon>
        <taxon>Metazoa</taxon>
        <taxon>Chordata</taxon>
        <taxon>Craniata</taxon>
        <taxon>Vertebrata</taxon>
        <taxon>Euteleostomi</taxon>
        <taxon>Mammalia</taxon>
        <taxon>Eutheria</taxon>
        <taxon>Laurasiatheria</taxon>
        <taxon>Perissodactyla</taxon>
        <taxon>Equidae</taxon>
        <taxon>Equus</taxon>
    </lineage>
</organism>
<dbReference type="GeneTree" id="ENSGT00390000001801"/>
<keyword evidence="3" id="KW-1185">Reference proteome</keyword>
<name>A0A9L0J1V7_EQUAS</name>
<reference evidence="2" key="3">
    <citation type="submission" date="2025-09" db="UniProtKB">
        <authorList>
            <consortium name="Ensembl"/>
        </authorList>
    </citation>
    <scope>IDENTIFICATION</scope>
</reference>
<accession>A0A9L0J1V7</accession>
<dbReference type="PANTHER" id="PTHR13225">
    <property type="entry name" value="MISEXPRESSION SUPPRESSOR OF RAS 6"/>
    <property type="match status" value="1"/>
</dbReference>